<dbReference type="PANTHER" id="PTHR42815:SF2">
    <property type="entry name" value="FAD-BINDING, PUTATIVE (AFU_ORTHOLOGUE AFUA_6G07600)-RELATED"/>
    <property type="match status" value="1"/>
</dbReference>
<accession>A0A852X2V2</accession>
<protein>
    <recommendedName>
        <fullName evidence="1">Pyridoxamine 5'-phosphate oxidase N-terminal domain-containing protein</fullName>
    </recommendedName>
</protein>
<dbReference type="InterPro" id="IPR011576">
    <property type="entry name" value="Pyridox_Oxase_N"/>
</dbReference>
<evidence type="ECO:0000313" key="3">
    <source>
        <dbReference type="Proteomes" id="UP000592181"/>
    </source>
</evidence>
<proteinExistence type="predicted"/>
<comment type="caution">
    <text evidence="2">The sequence shown here is derived from an EMBL/GenBank/DDBJ whole genome shotgun (WGS) entry which is preliminary data.</text>
</comment>
<dbReference type="InterPro" id="IPR012349">
    <property type="entry name" value="Split_barrel_FMN-bd"/>
</dbReference>
<gene>
    <name evidence="2" type="ORF">BJY28_002151</name>
</gene>
<dbReference type="EMBL" id="JACBZX010000001">
    <property type="protein sequence ID" value="NYG37682.1"/>
    <property type="molecule type" value="Genomic_DNA"/>
</dbReference>
<dbReference type="Proteomes" id="UP000592181">
    <property type="component" value="Unassembled WGS sequence"/>
</dbReference>
<dbReference type="Gene3D" id="2.30.110.10">
    <property type="entry name" value="Electron Transport, Fmn-binding Protein, Chain A"/>
    <property type="match status" value="1"/>
</dbReference>
<dbReference type="AlphaFoldDB" id="A0A852X2V2"/>
<sequence length="334" mass="36100">MADLEEAVGRRPVGWHLKSIDVLDDHCLDFLARAPFAVLSTRGTDGRQSCLPLGGPPGVLRPRGRDRIALETGGSLATAPVGTPAGLVALLPGYRETLRVNGRLHGDELIVHEAFLHCAKCMIRSHLWDGEAPASTGDEVVETDLGHPEVADFLARSPFVLVSSTDAAGEADVSPKGDPPGFVQVVGPQTLAIPDRPGNRRTDTFHNLIEDPGTAVMALVPGDDRALHARGRARITDDAGLRSRAEVKGHRPEVMMVVDIEEVRLERCPELAASRLWDPDARVATGEMPRASRIWTDHVHQNTDPGVAARVARAATPERLLRAGLAKDYRDNLY</sequence>
<reference evidence="2 3" key="1">
    <citation type="submission" date="2020-07" db="EMBL/GenBank/DDBJ databases">
        <title>Sequencing the genomes of 1000 actinobacteria strains.</title>
        <authorList>
            <person name="Klenk H.-P."/>
        </authorList>
    </citation>
    <scope>NUCLEOTIDE SEQUENCE [LARGE SCALE GENOMIC DNA]</scope>
    <source>
        <strain evidence="2 3">DSM 24723</strain>
    </source>
</reference>
<name>A0A852X2V2_9MICO</name>
<evidence type="ECO:0000313" key="2">
    <source>
        <dbReference type="EMBL" id="NYG37682.1"/>
    </source>
</evidence>
<keyword evidence="3" id="KW-1185">Reference proteome</keyword>
<dbReference type="PANTHER" id="PTHR42815">
    <property type="entry name" value="FAD-BINDING, PUTATIVE (AFU_ORTHOLOGUE AFUA_6G07600)-RELATED"/>
    <property type="match status" value="1"/>
</dbReference>
<dbReference type="RefSeq" id="WP_218875299.1">
    <property type="nucleotide sequence ID" value="NZ_JACBZX010000001.1"/>
</dbReference>
<dbReference type="Pfam" id="PF01243">
    <property type="entry name" value="PNPOx_N"/>
    <property type="match status" value="1"/>
</dbReference>
<dbReference type="SUPFAM" id="SSF50475">
    <property type="entry name" value="FMN-binding split barrel"/>
    <property type="match status" value="1"/>
</dbReference>
<feature type="domain" description="Pyridoxamine 5'-phosphate oxidase N-terminal" evidence="1">
    <location>
        <begin position="148"/>
        <end position="265"/>
    </location>
</feature>
<organism evidence="2 3">
    <name type="scientific">Janibacter alkaliphilus</name>
    <dbReference type="NCBI Taxonomy" id="1069963"/>
    <lineage>
        <taxon>Bacteria</taxon>
        <taxon>Bacillati</taxon>
        <taxon>Actinomycetota</taxon>
        <taxon>Actinomycetes</taxon>
        <taxon>Micrococcales</taxon>
        <taxon>Intrasporangiaceae</taxon>
        <taxon>Janibacter</taxon>
    </lineage>
</organism>
<evidence type="ECO:0000259" key="1">
    <source>
        <dbReference type="Pfam" id="PF01243"/>
    </source>
</evidence>